<dbReference type="InterPro" id="IPR036866">
    <property type="entry name" value="RibonucZ/Hydroxyglut_hydro"/>
</dbReference>
<dbReference type="InterPro" id="IPR050855">
    <property type="entry name" value="NDM-1-like"/>
</dbReference>
<name>A0A6I4P4M8_9MICO</name>
<dbReference type="CDD" id="cd16282">
    <property type="entry name" value="metallo-hydrolase-like_MBL-fold"/>
    <property type="match status" value="1"/>
</dbReference>
<feature type="region of interest" description="Disordered" evidence="1">
    <location>
        <begin position="266"/>
        <end position="285"/>
    </location>
</feature>
<accession>A0A6I4P4M8</accession>
<dbReference type="Pfam" id="PF00753">
    <property type="entry name" value="Lactamase_B"/>
    <property type="match status" value="1"/>
</dbReference>
<dbReference type="SMART" id="SM00849">
    <property type="entry name" value="Lactamase_B"/>
    <property type="match status" value="1"/>
</dbReference>
<proteinExistence type="predicted"/>
<gene>
    <name evidence="3" type="ORF">GB864_12065</name>
</gene>
<dbReference type="GO" id="GO:0016787">
    <property type="term" value="F:hydrolase activity"/>
    <property type="evidence" value="ECO:0007669"/>
    <property type="project" value="UniProtKB-KW"/>
</dbReference>
<dbReference type="Proteomes" id="UP000438182">
    <property type="component" value="Unassembled WGS sequence"/>
</dbReference>
<reference evidence="3 4" key="1">
    <citation type="submission" date="2019-12" db="EMBL/GenBank/DDBJ databases">
        <authorList>
            <person name="Kim Y.S."/>
        </authorList>
    </citation>
    <scope>NUCLEOTIDE SEQUENCE [LARGE SCALE GENOMIC DNA]</scope>
    <source>
        <strain evidence="3 4">MMS17-SY077</strain>
    </source>
</reference>
<dbReference type="SUPFAM" id="SSF56281">
    <property type="entry name" value="Metallo-hydrolase/oxidoreductase"/>
    <property type="match status" value="1"/>
</dbReference>
<evidence type="ECO:0000259" key="2">
    <source>
        <dbReference type="SMART" id="SM00849"/>
    </source>
</evidence>
<dbReference type="InterPro" id="IPR001279">
    <property type="entry name" value="Metallo-B-lactamas"/>
</dbReference>
<comment type="caution">
    <text evidence="3">The sequence shown here is derived from an EMBL/GenBank/DDBJ whole genome shotgun (WGS) entry which is preliminary data.</text>
</comment>
<evidence type="ECO:0000256" key="1">
    <source>
        <dbReference type="SAM" id="MobiDB-lite"/>
    </source>
</evidence>
<dbReference type="PANTHER" id="PTHR42951">
    <property type="entry name" value="METALLO-BETA-LACTAMASE DOMAIN-CONTAINING"/>
    <property type="match status" value="1"/>
</dbReference>
<feature type="domain" description="Metallo-beta-lactamase" evidence="2">
    <location>
        <begin position="20"/>
        <end position="209"/>
    </location>
</feature>
<dbReference type="PANTHER" id="PTHR42951:SF4">
    <property type="entry name" value="ACYL-COENZYME A THIOESTERASE MBLAC2"/>
    <property type="match status" value="1"/>
</dbReference>
<sequence>MAEWTEIADGVLHARYQPIDVSIVAVVGEAGVLLVDSRCNPREGAELAADVDALGLGPTRWLVNTHAHYDHAFGNQAFPGALVFGHARIPAHFAEFEEPRLAAWRSAPEAQPQYDWADVVPTPPDRLLTEETEVDLGGRLVRLLPLRPGHTDTDLVVHVPDVGVWIVGDVVEESGPPMYGSGSFPLEWPGVVERLSEGIGMQEVVIPGHGKPVDRAFLVQQAGMLDAVAAAIRTGHAAGATPERIAAAASEATGWTPDWVEPAVRRGLASLGGRPRSPRPLPSAP</sequence>
<organism evidence="3 4">
    <name type="scientific">Agromyces seonyuensis</name>
    <dbReference type="NCBI Taxonomy" id="2662446"/>
    <lineage>
        <taxon>Bacteria</taxon>
        <taxon>Bacillati</taxon>
        <taxon>Actinomycetota</taxon>
        <taxon>Actinomycetes</taxon>
        <taxon>Micrococcales</taxon>
        <taxon>Microbacteriaceae</taxon>
        <taxon>Agromyces</taxon>
    </lineage>
</organism>
<keyword evidence="3" id="KW-0378">Hydrolase</keyword>
<dbReference type="RefSeq" id="WP_160425386.1">
    <property type="nucleotide sequence ID" value="NZ_WSTA01000054.1"/>
</dbReference>
<keyword evidence="4" id="KW-1185">Reference proteome</keyword>
<protein>
    <submittedName>
        <fullName evidence="3">MBL fold metallo-hydrolase</fullName>
    </submittedName>
</protein>
<dbReference type="AlphaFoldDB" id="A0A6I4P4M8"/>
<dbReference type="EMBL" id="WSTA01000054">
    <property type="protein sequence ID" value="MWB99279.1"/>
    <property type="molecule type" value="Genomic_DNA"/>
</dbReference>
<evidence type="ECO:0000313" key="4">
    <source>
        <dbReference type="Proteomes" id="UP000438182"/>
    </source>
</evidence>
<evidence type="ECO:0000313" key="3">
    <source>
        <dbReference type="EMBL" id="MWB99279.1"/>
    </source>
</evidence>
<dbReference type="Gene3D" id="3.60.15.10">
    <property type="entry name" value="Ribonuclease Z/Hydroxyacylglutathione hydrolase-like"/>
    <property type="match status" value="1"/>
</dbReference>